<dbReference type="Gene3D" id="1.10.287.1040">
    <property type="entry name" value="Exonuclease VII, small subunit"/>
    <property type="match status" value="1"/>
</dbReference>
<evidence type="ECO:0000313" key="18">
    <source>
        <dbReference type="Proteomes" id="UP000260758"/>
    </source>
</evidence>
<dbReference type="Proteomes" id="UP000260642">
    <property type="component" value="Unassembled WGS sequence"/>
</dbReference>
<keyword evidence="4 8" id="KW-0378">Hydrolase</keyword>
<dbReference type="EC" id="3.1.11.6" evidence="6"/>
<evidence type="ECO:0000256" key="6">
    <source>
        <dbReference type="NCBIfam" id="TIGR01280"/>
    </source>
</evidence>
<comment type="similarity">
    <text evidence="1">Belongs to the XseB family.</text>
</comment>
<dbReference type="Proteomes" id="UP001212823">
    <property type="component" value="Unassembled WGS sequence"/>
</dbReference>
<proteinExistence type="inferred from homology"/>
<keyword evidence="15" id="KW-1185">Reference proteome</keyword>
<dbReference type="NCBIfam" id="TIGR01280">
    <property type="entry name" value="xseB"/>
    <property type="match status" value="1"/>
</dbReference>
<dbReference type="GO" id="GO:0009318">
    <property type="term" value="C:exodeoxyribonuclease VII complex"/>
    <property type="evidence" value="ECO:0007669"/>
    <property type="project" value="UniProtKB-UniRule"/>
</dbReference>
<reference evidence="7" key="2">
    <citation type="submission" date="2015-05" db="EMBL/GenBank/DDBJ databases">
        <authorList>
            <person name="Wang D.B."/>
            <person name="Wang M."/>
        </authorList>
    </citation>
    <scope>NUCLEOTIDE SEQUENCE [LARGE SCALE GENOMIC DNA]</scope>
    <source>
        <strain evidence="7">T1-815</strain>
    </source>
</reference>
<evidence type="ECO:0000313" key="13">
    <source>
        <dbReference type="EMBL" id="RHC40839.1"/>
    </source>
</evidence>
<dbReference type="EMBL" id="QSKC01000010">
    <property type="protein sequence ID" value="RHE31756.1"/>
    <property type="molecule type" value="Genomic_DNA"/>
</dbReference>
<evidence type="ECO:0000313" key="19">
    <source>
        <dbReference type="Proteomes" id="UP000283765"/>
    </source>
</evidence>
<sequence>MNKENEKTLTLEERFAHLEQIVARMEDADVSLDEAFELYKKGLDEVKSANDMVQGMEKAMLVLNSDGQLEEF</sequence>
<evidence type="ECO:0000256" key="1">
    <source>
        <dbReference type="ARBA" id="ARBA00009998"/>
    </source>
</evidence>
<keyword evidence="3" id="KW-0540">Nuclease</keyword>
<dbReference type="AlphaFoldDB" id="A0A0M6WMH2"/>
<evidence type="ECO:0000256" key="4">
    <source>
        <dbReference type="ARBA" id="ARBA00022801"/>
    </source>
</evidence>
<evidence type="ECO:0000313" key="9">
    <source>
        <dbReference type="EMBL" id="MDB8017629.1"/>
    </source>
</evidence>
<evidence type="ECO:0000313" key="14">
    <source>
        <dbReference type="EMBL" id="RHE31756.1"/>
    </source>
</evidence>
<dbReference type="Pfam" id="PF02609">
    <property type="entry name" value="Exonuc_VII_S"/>
    <property type="match status" value="1"/>
</dbReference>
<evidence type="ECO:0000313" key="8">
    <source>
        <dbReference type="EMBL" id="CUO74655.1"/>
    </source>
</evidence>
<evidence type="ECO:0000313" key="11">
    <source>
        <dbReference type="EMBL" id="RGM73269.1"/>
    </source>
</evidence>
<dbReference type="Proteomes" id="UP000285290">
    <property type="component" value="Unassembled WGS sequence"/>
</dbReference>
<dbReference type="Proteomes" id="UP000283765">
    <property type="component" value="Unassembled WGS sequence"/>
</dbReference>
<evidence type="ECO:0000313" key="16">
    <source>
        <dbReference type="Proteomes" id="UP000095602"/>
    </source>
</evidence>
<evidence type="ECO:0000313" key="21">
    <source>
        <dbReference type="Proteomes" id="UP000286104"/>
    </source>
</evidence>
<dbReference type="EMBL" id="QSOB01000008">
    <property type="protein sequence ID" value="RGI68475.1"/>
    <property type="molecule type" value="Genomic_DNA"/>
</dbReference>
<protein>
    <recommendedName>
        <fullName evidence="6">Exodeoxyribonuclease VII small subunit</fullName>
        <ecNumber evidence="6">3.1.11.6</ecNumber>
    </recommendedName>
</protein>
<keyword evidence="2" id="KW-0963">Cytoplasm</keyword>
<evidence type="ECO:0000313" key="20">
    <source>
        <dbReference type="Proteomes" id="UP000285290"/>
    </source>
</evidence>
<accession>A0A0M6WMH2</accession>
<dbReference type="GO" id="GO:0006308">
    <property type="term" value="P:DNA catabolic process"/>
    <property type="evidence" value="ECO:0007669"/>
    <property type="project" value="UniProtKB-UniRule"/>
</dbReference>
<dbReference type="InterPro" id="IPR003761">
    <property type="entry name" value="Exonuc_VII_S"/>
</dbReference>
<evidence type="ECO:0000313" key="12">
    <source>
        <dbReference type="EMBL" id="RGU26059.1"/>
    </source>
</evidence>
<dbReference type="GO" id="GO:0008855">
    <property type="term" value="F:exodeoxyribonuclease VII activity"/>
    <property type="evidence" value="ECO:0007669"/>
    <property type="project" value="UniProtKB-UniRule"/>
</dbReference>
<dbReference type="EMBL" id="QSTP01000002">
    <property type="protein sequence ID" value="RGM73269.1"/>
    <property type="molecule type" value="Genomic_DNA"/>
</dbReference>
<organism evidence="7 15">
    <name type="scientific">Agathobacter rectalis</name>
    <dbReference type="NCBI Taxonomy" id="39491"/>
    <lineage>
        <taxon>Bacteria</taxon>
        <taxon>Bacillati</taxon>
        <taxon>Bacillota</taxon>
        <taxon>Clostridia</taxon>
        <taxon>Lachnospirales</taxon>
        <taxon>Lachnospiraceae</taxon>
        <taxon>Agathobacter</taxon>
    </lineage>
</organism>
<evidence type="ECO:0000256" key="2">
    <source>
        <dbReference type="ARBA" id="ARBA00022490"/>
    </source>
</evidence>
<dbReference type="EMBL" id="CZAJ01000004">
    <property type="protein sequence ID" value="CUO74655.1"/>
    <property type="molecule type" value="Genomic_DNA"/>
</dbReference>
<reference evidence="17 18" key="3">
    <citation type="submission" date="2018-08" db="EMBL/GenBank/DDBJ databases">
        <title>A genome reference for cultivated species of the human gut microbiota.</title>
        <authorList>
            <person name="Zou Y."/>
            <person name="Xue W."/>
            <person name="Luo G."/>
        </authorList>
    </citation>
    <scope>NUCLEOTIDE SEQUENCE [LARGE SCALE GENOMIC DNA]</scope>
    <source>
        <strain evidence="12 19">AF17-27</strain>
        <strain evidence="14 20">AM29-10</strain>
        <strain evidence="13 21">AM36-3AA</strain>
        <strain evidence="11 18">OM07-13</strain>
        <strain evidence="10 17">TM10-3</strain>
    </source>
</reference>
<evidence type="ECO:0000313" key="10">
    <source>
        <dbReference type="EMBL" id="RGI68475.1"/>
    </source>
</evidence>
<dbReference type="RefSeq" id="WP_055061870.1">
    <property type="nucleotide sequence ID" value="NZ_CP100127.1"/>
</dbReference>
<dbReference type="InterPro" id="IPR037004">
    <property type="entry name" value="Exonuc_VII_ssu_sf"/>
</dbReference>
<evidence type="ECO:0000256" key="3">
    <source>
        <dbReference type="ARBA" id="ARBA00022722"/>
    </source>
</evidence>
<dbReference type="Proteomes" id="UP000286104">
    <property type="component" value="Unassembled WGS sequence"/>
</dbReference>
<evidence type="ECO:0000313" key="7">
    <source>
        <dbReference type="EMBL" id="CRL37958.1"/>
    </source>
</evidence>
<reference evidence="9" key="4">
    <citation type="submission" date="2023-01" db="EMBL/GenBank/DDBJ databases">
        <title>Human gut microbiome strain richness.</title>
        <authorList>
            <person name="Chen-Liaw A."/>
        </authorList>
    </citation>
    <scope>NUCLEOTIDE SEQUENCE</scope>
    <source>
        <strain evidence="9">1001283st1_D2_1001283B150209_150212</strain>
    </source>
</reference>
<gene>
    <name evidence="8" type="primary">xseB</name>
    <name evidence="14" type="ORF">DW753_08925</name>
    <name evidence="13" type="ORF">DW848_04015</name>
    <name evidence="12" type="ORF">DWW89_06345</name>
    <name evidence="11" type="ORF">DXB99_03905</name>
    <name evidence="10" type="ORF">DXD95_06865</name>
    <name evidence="8" type="ORF">ERS852497_00657</name>
    <name evidence="9" type="ORF">PNE45_06240</name>
    <name evidence="7" type="ORF">T1815_17051</name>
</gene>
<evidence type="ECO:0000313" key="17">
    <source>
        <dbReference type="Proteomes" id="UP000260642"/>
    </source>
</evidence>
<dbReference type="Proteomes" id="UP000260758">
    <property type="component" value="Unassembled WGS sequence"/>
</dbReference>
<name>A0A0M6WMH2_9FIRM</name>
<dbReference type="EMBL" id="QRXR01000008">
    <property type="protein sequence ID" value="RGU26059.1"/>
    <property type="molecule type" value="Genomic_DNA"/>
</dbReference>
<dbReference type="EMBL" id="JAQLYE010000009">
    <property type="protein sequence ID" value="MDB8017629.1"/>
    <property type="molecule type" value="Genomic_DNA"/>
</dbReference>
<dbReference type="EMBL" id="QSHU01000003">
    <property type="protein sequence ID" value="RHC40839.1"/>
    <property type="molecule type" value="Genomic_DNA"/>
</dbReference>
<dbReference type="Proteomes" id="UP000095602">
    <property type="component" value="Unassembled WGS sequence"/>
</dbReference>
<reference evidence="15" key="1">
    <citation type="submission" date="2015-05" db="EMBL/GenBank/DDBJ databases">
        <authorList>
            <consortium name="Pathogen Informatics"/>
        </authorList>
    </citation>
    <scope>NUCLEOTIDE SEQUENCE [LARGE SCALE GENOMIC DNA]</scope>
    <source>
        <strain evidence="8 16">2789STDY5834884</strain>
        <strain evidence="15">T1-815</strain>
    </source>
</reference>
<evidence type="ECO:0000256" key="5">
    <source>
        <dbReference type="ARBA" id="ARBA00022839"/>
    </source>
</evidence>
<keyword evidence="5" id="KW-0269">Exonuclease</keyword>
<evidence type="ECO:0000313" key="15">
    <source>
        <dbReference type="Proteomes" id="UP000049472"/>
    </source>
</evidence>
<dbReference type="EMBL" id="CVRQ01000020">
    <property type="protein sequence ID" value="CRL37958.1"/>
    <property type="molecule type" value="Genomic_DNA"/>
</dbReference>
<dbReference type="Proteomes" id="UP000049472">
    <property type="component" value="Unassembled WGS sequence"/>
</dbReference>
<dbReference type="SUPFAM" id="SSF116842">
    <property type="entry name" value="XseB-like"/>
    <property type="match status" value="1"/>
</dbReference>